<gene>
    <name evidence="5" type="ORF">MU846_14190</name>
</gene>
<name>A0ABT0EAI7_9GAMM</name>
<organism evidence="5 6">
    <name type="scientific">Alcanivorax quisquiliarum</name>
    <dbReference type="NCBI Taxonomy" id="2933565"/>
    <lineage>
        <taxon>Bacteria</taxon>
        <taxon>Pseudomonadati</taxon>
        <taxon>Pseudomonadota</taxon>
        <taxon>Gammaproteobacteria</taxon>
        <taxon>Oceanospirillales</taxon>
        <taxon>Alcanivoracaceae</taxon>
        <taxon>Alcanivorax</taxon>
    </lineage>
</organism>
<evidence type="ECO:0000256" key="3">
    <source>
        <dbReference type="RuleBase" id="RU362032"/>
    </source>
</evidence>
<comment type="caution">
    <text evidence="5">The sequence shown here is derived from an EMBL/GenBank/DDBJ whole genome shotgun (WGS) entry which is preliminary data.</text>
</comment>
<dbReference type="PANTHER" id="PTHR35530:SF1">
    <property type="entry name" value="2-HYDROXYMUCONATE TAUTOMERASE"/>
    <property type="match status" value="1"/>
</dbReference>
<dbReference type="InterPro" id="IPR014347">
    <property type="entry name" value="Tautomerase/MIF_sf"/>
</dbReference>
<dbReference type="EC" id="5.3.2.-" evidence="3"/>
<evidence type="ECO:0000313" key="6">
    <source>
        <dbReference type="Proteomes" id="UP001165524"/>
    </source>
</evidence>
<sequence length="63" mass="6677">MPIATIQIMEGRDEAAKAKLIAAVTDAICDSIGARREAVRVLVQEIPKSQWGIGGETAEALGR</sequence>
<reference evidence="5" key="1">
    <citation type="submission" date="2022-04" db="EMBL/GenBank/DDBJ databases">
        <title>Alcanivorax sp. CY1518 draft genome sequence.</title>
        <authorList>
            <person name="Zhao G."/>
            <person name="An M."/>
        </authorList>
    </citation>
    <scope>NUCLEOTIDE SEQUENCE</scope>
    <source>
        <strain evidence="5">CY1518</strain>
    </source>
</reference>
<dbReference type="Pfam" id="PF01361">
    <property type="entry name" value="Tautomerase"/>
    <property type="match status" value="1"/>
</dbReference>
<evidence type="ECO:0000256" key="2">
    <source>
        <dbReference type="ARBA" id="ARBA00023235"/>
    </source>
</evidence>
<evidence type="ECO:0000256" key="1">
    <source>
        <dbReference type="ARBA" id="ARBA00006723"/>
    </source>
</evidence>
<proteinExistence type="inferred from homology"/>
<dbReference type="SUPFAM" id="SSF55331">
    <property type="entry name" value="Tautomerase/MIF"/>
    <property type="match status" value="1"/>
</dbReference>
<feature type="domain" description="4-oxalocrotonate tautomerase-like" evidence="4">
    <location>
        <begin position="2"/>
        <end position="58"/>
    </location>
</feature>
<dbReference type="Proteomes" id="UP001165524">
    <property type="component" value="Unassembled WGS sequence"/>
</dbReference>
<dbReference type="Gene3D" id="3.30.429.10">
    <property type="entry name" value="Macrophage Migration Inhibitory Factor"/>
    <property type="match status" value="1"/>
</dbReference>
<accession>A0ABT0EAI7</accession>
<dbReference type="NCBIfam" id="TIGR00013">
    <property type="entry name" value="taut"/>
    <property type="match status" value="1"/>
</dbReference>
<keyword evidence="2 3" id="KW-0413">Isomerase</keyword>
<comment type="similarity">
    <text evidence="1 3">Belongs to the 4-oxalocrotonate tautomerase family.</text>
</comment>
<evidence type="ECO:0000313" key="5">
    <source>
        <dbReference type="EMBL" id="MCK0538858.1"/>
    </source>
</evidence>
<keyword evidence="6" id="KW-1185">Reference proteome</keyword>
<protein>
    <recommendedName>
        <fullName evidence="3">Tautomerase</fullName>
        <ecNumber evidence="3">5.3.2.-</ecNumber>
    </recommendedName>
</protein>
<dbReference type="PANTHER" id="PTHR35530">
    <property type="entry name" value="TAUTOMERASE-RELATED"/>
    <property type="match status" value="1"/>
</dbReference>
<dbReference type="EMBL" id="JALKII010000017">
    <property type="protein sequence ID" value="MCK0538858.1"/>
    <property type="molecule type" value="Genomic_DNA"/>
</dbReference>
<dbReference type="InterPro" id="IPR018191">
    <property type="entry name" value="4-OT"/>
</dbReference>
<dbReference type="InterPro" id="IPR004370">
    <property type="entry name" value="4-OT-like_dom"/>
</dbReference>
<evidence type="ECO:0000259" key="4">
    <source>
        <dbReference type="Pfam" id="PF01361"/>
    </source>
</evidence>